<protein>
    <submittedName>
        <fullName evidence="3">Uncharacterized protein</fullName>
    </submittedName>
</protein>
<dbReference type="EMBL" id="BAAAZI010000007">
    <property type="protein sequence ID" value="GAA4139698.1"/>
    <property type="molecule type" value="Genomic_DNA"/>
</dbReference>
<accession>A0ABP7YQB2</accession>
<feature type="region of interest" description="Disordered" evidence="1">
    <location>
        <begin position="1"/>
        <end position="21"/>
    </location>
</feature>
<reference evidence="4" key="1">
    <citation type="journal article" date="2019" name="Int. J. Syst. Evol. Microbiol.">
        <title>The Global Catalogue of Microorganisms (GCM) 10K type strain sequencing project: providing services to taxonomists for standard genome sequencing and annotation.</title>
        <authorList>
            <consortium name="The Broad Institute Genomics Platform"/>
            <consortium name="The Broad Institute Genome Sequencing Center for Infectious Disease"/>
            <person name="Wu L."/>
            <person name="Ma J."/>
        </authorList>
    </citation>
    <scope>NUCLEOTIDE SEQUENCE [LARGE SCALE GENOMIC DNA]</scope>
    <source>
        <strain evidence="4">JCM 16704</strain>
    </source>
</reference>
<evidence type="ECO:0000256" key="2">
    <source>
        <dbReference type="SAM" id="Phobius"/>
    </source>
</evidence>
<keyword evidence="2" id="KW-0472">Membrane</keyword>
<comment type="caution">
    <text evidence="3">The sequence shown here is derived from an EMBL/GenBank/DDBJ whole genome shotgun (WGS) entry which is preliminary data.</text>
</comment>
<dbReference type="RefSeq" id="WP_344674373.1">
    <property type="nucleotide sequence ID" value="NZ_BAAAZI010000007.1"/>
</dbReference>
<gene>
    <name evidence="3" type="ORF">GCM10022216_18060</name>
</gene>
<keyword evidence="4" id="KW-1185">Reference proteome</keyword>
<evidence type="ECO:0000313" key="3">
    <source>
        <dbReference type="EMBL" id="GAA4139698.1"/>
    </source>
</evidence>
<feature type="transmembrane region" description="Helical" evidence="2">
    <location>
        <begin position="33"/>
        <end position="54"/>
    </location>
</feature>
<keyword evidence="2" id="KW-0812">Transmembrane</keyword>
<organism evidence="3 4">
    <name type="scientific">Sphingobacterium kyonggiense</name>
    <dbReference type="NCBI Taxonomy" id="714075"/>
    <lineage>
        <taxon>Bacteria</taxon>
        <taxon>Pseudomonadati</taxon>
        <taxon>Bacteroidota</taxon>
        <taxon>Sphingobacteriia</taxon>
        <taxon>Sphingobacteriales</taxon>
        <taxon>Sphingobacteriaceae</taxon>
        <taxon>Sphingobacterium</taxon>
    </lineage>
</organism>
<dbReference type="Proteomes" id="UP001500101">
    <property type="component" value="Unassembled WGS sequence"/>
</dbReference>
<sequence length="99" mass="10958">MENVNEVLGIEENPDLSPETNNDKKIDESFLKIAAYIILGVGVIAFIRLLLIALELESWLFFYYSIGSIVSSIGTYALFKVIANISNSLKEIASTNSIK</sequence>
<proteinExistence type="predicted"/>
<feature type="transmembrane region" description="Helical" evidence="2">
    <location>
        <begin position="60"/>
        <end position="79"/>
    </location>
</feature>
<keyword evidence="2" id="KW-1133">Transmembrane helix</keyword>
<evidence type="ECO:0000313" key="4">
    <source>
        <dbReference type="Proteomes" id="UP001500101"/>
    </source>
</evidence>
<name>A0ABP7YQB2_9SPHI</name>
<evidence type="ECO:0000256" key="1">
    <source>
        <dbReference type="SAM" id="MobiDB-lite"/>
    </source>
</evidence>